<dbReference type="SMART" id="SM00255">
    <property type="entry name" value="TIR"/>
    <property type="match status" value="1"/>
</dbReference>
<dbReference type="InterPro" id="IPR035897">
    <property type="entry name" value="Toll_tir_struct_dom_sf"/>
</dbReference>
<feature type="domain" description="TIR" evidence="1">
    <location>
        <begin position="21"/>
        <end position="187"/>
    </location>
</feature>
<evidence type="ECO:0000313" key="2">
    <source>
        <dbReference type="EMBL" id="MEJ8848209.1"/>
    </source>
</evidence>
<comment type="caution">
    <text evidence="2">The sequence shown here is derived from an EMBL/GenBank/DDBJ whole genome shotgun (WGS) entry which is preliminary data.</text>
</comment>
<gene>
    <name evidence="2" type="ORF">WKW82_16235</name>
</gene>
<evidence type="ECO:0000313" key="3">
    <source>
        <dbReference type="Proteomes" id="UP001385892"/>
    </source>
</evidence>
<evidence type="ECO:0000259" key="1">
    <source>
        <dbReference type="PROSITE" id="PS50104"/>
    </source>
</evidence>
<name>A0ABU8WMM5_9BURK</name>
<dbReference type="InterPro" id="IPR046880">
    <property type="entry name" value="TPR-S"/>
</dbReference>
<keyword evidence="3" id="KW-1185">Reference proteome</keyword>
<sequence length="435" mass="48436">MITAEDWIQQVPPPRPLSEGDQWNVFLSYRSADRAWVVNLYDVLRRYGHKVFLDQVVLVGGDQLQERLESSLTASQAGVLVWSNHARDSTWVRREYQTMEAATDRKKAFRFVPVRLDASELPSFAALRIFLDFSSYPDGPNGGELLRLLHSVVGQPLSDKAARIALELDESSKRAASQIGAAIRNGSPERLKALFAERGAPWRVAAALGCKAAEGLTKLEAYDDAVAMLLELQREFPRAIRPKQLQALALLRRARGGGQQKDLADAQEIVAELYESGERDPETLGIYASTWMERYERSSKVGDLRQARDLYAEAFAAARDDYYTGINAAAKSVLLDDLARAAQLANEVQQIVGAEPRPGDYWLTATVGEVWLIQKNYVEAARNYDAAVAMASSQTGSHKSTWRQACRLMAKLGPTADERALVRKPFEHLPDCDQL</sequence>
<accession>A0ABU8WMM5</accession>
<proteinExistence type="predicted"/>
<dbReference type="PROSITE" id="PS50104">
    <property type="entry name" value="TIR"/>
    <property type="match status" value="1"/>
</dbReference>
<dbReference type="Proteomes" id="UP001385892">
    <property type="component" value="Unassembled WGS sequence"/>
</dbReference>
<organism evidence="2 3">
    <name type="scientific">Variovorax rhizosphaerae</name>
    <dbReference type="NCBI Taxonomy" id="1836200"/>
    <lineage>
        <taxon>Bacteria</taxon>
        <taxon>Pseudomonadati</taxon>
        <taxon>Pseudomonadota</taxon>
        <taxon>Betaproteobacteria</taxon>
        <taxon>Burkholderiales</taxon>
        <taxon>Comamonadaceae</taxon>
        <taxon>Variovorax</taxon>
    </lineage>
</organism>
<dbReference type="Pfam" id="PF20308">
    <property type="entry name" value="TPR-S"/>
    <property type="match status" value="1"/>
</dbReference>
<dbReference type="RefSeq" id="WP_340343344.1">
    <property type="nucleotide sequence ID" value="NZ_JBBKZT010000007.1"/>
</dbReference>
<dbReference type="InterPro" id="IPR011990">
    <property type="entry name" value="TPR-like_helical_dom_sf"/>
</dbReference>
<dbReference type="EMBL" id="JBBKZT010000007">
    <property type="protein sequence ID" value="MEJ8848209.1"/>
    <property type="molecule type" value="Genomic_DNA"/>
</dbReference>
<dbReference type="Gene3D" id="1.25.40.10">
    <property type="entry name" value="Tetratricopeptide repeat domain"/>
    <property type="match status" value="1"/>
</dbReference>
<dbReference type="InterPro" id="IPR000157">
    <property type="entry name" value="TIR_dom"/>
</dbReference>
<dbReference type="SUPFAM" id="SSF48452">
    <property type="entry name" value="TPR-like"/>
    <property type="match status" value="1"/>
</dbReference>
<reference evidence="2 3" key="1">
    <citation type="submission" date="2024-03" db="EMBL/GenBank/DDBJ databases">
        <title>Novel species of the genus Variovorax.</title>
        <authorList>
            <person name="Liu Q."/>
            <person name="Xin Y.-H."/>
        </authorList>
    </citation>
    <scope>NUCLEOTIDE SEQUENCE [LARGE SCALE GENOMIC DNA]</scope>
    <source>
        <strain evidence="2 3">KACC 18900</strain>
    </source>
</reference>
<protein>
    <submittedName>
        <fullName evidence="2">TIR domain-containing protein</fullName>
    </submittedName>
</protein>
<dbReference type="Pfam" id="PF13676">
    <property type="entry name" value="TIR_2"/>
    <property type="match status" value="1"/>
</dbReference>
<dbReference type="Gene3D" id="3.40.50.10140">
    <property type="entry name" value="Toll/interleukin-1 receptor homology (TIR) domain"/>
    <property type="match status" value="1"/>
</dbReference>
<dbReference type="SUPFAM" id="SSF52200">
    <property type="entry name" value="Toll/Interleukin receptor TIR domain"/>
    <property type="match status" value="1"/>
</dbReference>